<reference evidence="1 2" key="1">
    <citation type="submission" date="2009-02" db="EMBL/GenBank/DDBJ databases">
        <title>Draft genome sequence of Bifidobacterium pseudocatenulatum (DSM 20438).</title>
        <authorList>
            <person name="Sudarsanam P."/>
            <person name="Ley R."/>
            <person name="Guruge J."/>
            <person name="Turnbaugh P.J."/>
            <person name="Mahowald M."/>
            <person name="Liep D."/>
            <person name="Gordon J."/>
        </authorList>
    </citation>
    <scope>NUCLEOTIDE SEQUENCE [LARGE SCALE GENOMIC DNA]</scope>
    <source>
        <strain evidence="1 2">DSM 20438</strain>
    </source>
</reference>
<comment type="caution">
    <text evidence="1">The sequence shown here is derived from an EMBL/GenBank/DDBJ whole genome shotgun (WGS) entry which is preliminary data.</text>
</comment>
<evidence type="ECO:0000313" key="2">
    <source>
        <dbReference type="Proteomes" id="UP000003875"/>
    </source>
</evidence>
<evidence type="ECO:0000313" key="1">
    <source>
        <dbReference type="EMBL" id="EEG71370.1"/>
    </source>
</evidence>
<dbReference type="eggNOG" id="ENOG50328GW">
    <property type="taxonomic scope" value="Bacteria"/>
</dbReference>
<sequence>MQIVPVLWHEISREAQGEYKKKVQPIGKEPVGATGGELLR</sequence>
<proteinExistence type="predicted"/>
<dbReference type="Proteomes" id="UP000003875">
    <property type="component" value="Unassembled WGS sequence"/>
</dbReference>
<gene>
    <name evidence="1" type="ORF">BIFPSEUDO_03340</name>
</gene>
<dbReference type="AlphaFoldDB" id="C0BRS6"/>
<protein>
    <submittedName>
        <fullName evidence="1">Uncharacterized protein</fullName>
    </submittedName>
</protein>
<organism evidence="1 2">
    <name type="scientific">Bifidobacterium pseudocatenulatum DSM 20438 = JCM 1200 = LMG 10505</name>
    <dbReference type="NCBI Taxonomy" id="547043"/>
    <lineage>
        <taxon>Bacteria</taxon>
        <taxon>Bacillati</taxon>
        <taxon>Actinomycetota</taxon>
        <taxon>Actinomycetes</taxon>
        <taxon>Bifidobacteriales</taxon>
        <taxon>Bifidobacteriaceae</taxon>
        <taxon>Bifidobacterium</taxon>
    </lineage>
</organism>
<name>C0BRS6_BIFPS</name>
<dbReference type="EMBL" id="ABXX02000002">
    <property type="protein sequence ID" value="EEG71370.1"/>
    <property type="molecule type" value="Genomic_DNA"/>
</dbReference>
<accession>C0BRS6</accession>
<reference evidence="1 2" key="2">
    <citation type="submission" date="2009-02" db="EMBL/GenBank/DDBJ databases">
        <authorList>
            <person name="Fulton L."/>
            <person name="Clifton S."/>
            <person name="Fulton B."/>
            <person name="Xu J."/>
            <person name="Minx P."/>
            <person name="Pepin K.H."/>
            <person name="Johnson M."/>
            <person name="Bhonagiri V."/>
            <person name="Nash W.E."/>
            <person name="Mardis E.R."/>
            <person name="Wilson R.K."/>
        </authorList>
    </citation>
    <scope>NUCLEOTIDE SEQUENCE [LARGE SCALE GENOMIC DNA]</scope>
    <source>
        <strain evidence="1 2">DSM 20438</strain>
    </source>
</reference>